<dbReference type="InterPro" id="IPR024455">
    <property type="entry name" value="Phage_capsid"/>
</dbReference>
<evidence type="ECO:0000313" key="4">
    <source>
        <dbReference type="EMBL" id="MBU9724130.1"/>
    </source>
</evidence>
<dbReference type="RefSeq" id="WP_088074923.1">
    <property type="nucleotide sequence ID" value="NZ_JAHQCR010000088.1"/>
</dbReference>
<evidence type="ECO:0000259" key="3">
    <source>
        <dbReference type="Pfam" id="PF05065"/>
    </source>
</evidence>
<comment type="subcellular location">
    <subcellularLocation>
        <location evidence="1">Virion</location>
    </subcellularLocation>
</comment>
<name>A0ABS6JZV2_9BACI</name>
<feature type="coiled-coil region" evidence="2">
    <location>
        <begin position="19"/>
        <end position="53"/>
    </location>
</feature>
<proteinExistence type="predicted"/>
<reference evidence="4 5" key="1">
    <citation type="submission" date="2021-06" db="EMBL/GenBank/DDBJ databases">
        <title>Bacillus sp. RD4P76, an endophyte from a halophyte.</title>
        <authorList>
            <person name="Sun J.-Q."/>
        </authorList>
    </citation>
    <scope>NUCLEOTIDE SEQUENCE [LARGE SCALE GENOMIC DNA]</scope>
    <source>
        <strain evidence="4 5">JCM 17098</strain>
    </source>
</reference>
<feature type="domain" description="Phage capsid-like C-terminal" evidence="3">
    <location>
        <begin position="99"/>
        <end position="373"/>
    </location>
</feature>
<dbReference type="InterPro" id="IPR054612">
    <property type="entry name" value="Phage_capsid-like_C"/>
</dbReference>
<dbReference type="NCBIfam" id="TIGR01554">
    <property type="entry name" value="major_cap_HK97"/>
    <property type="match status" value="1"/>
</dbReference>
<dbReference type="SUPFAM" id="SSF56563">
    <property type="entry name" value="Major capsid protein gp5"/>
    <property type="match status" value="1"/>
</dbReference>
<evidence type="ECO:0000313" key="5">
    <source>
        <dbReference type="Proteomes" id="UP000790580"/>
    </source>
</evidence>
<keyword evidence="2" id="KW-0175">Coiled coil</keyword>
<accession>A0ABS6JZV2</accession>
<protein>
    <submittedName>
        <fullName evidence="4">Phage major capsid protein</fullName>
    </submittedName>
</protein>
<keyword evidence="5" id="KW-1185">Reference proteome</keyword>
<evidence type="ECO:0000256" key="2">
    <source>
        <dbReference type="SAM" id="Coils"/>
    </source>
</evidence>
<dbReference type="EMBL" id="JAHQCR010000088">
    <property type="protein sequence ID" value="MBU9724130.1"/>
    <property type="molecule type" value="Genomic_DNA"/>
</dbReference>
<evidence type="ECO:0000256" key="1">
    <source>
        <dbReference type="ARBA" id="ARBA00004328"/>
    </source>
</evidence>
<comment type="caution">
    <text evidence="4">The sequence shown here is derived from an EMBL/GenBank/DDBJ whole genome shotgun (WGS) entry which is preliminary data.</text>
</comment>
<dbReference type="Proteomes" id="UP000790580">
    <property type="component" value="Unassembled WGS sequence"/>
</dbReference>
<dbReference type="Pfam" id="PF05065">
    <property type="entry name" value="Phage_capsid"/>
    <property type="match status" value="1"/>
</dbReference>
<gene>
    <name evidence="4" type="ORF">KS407_22150</name>
</gene>
<sequence length="379" mass="41862">MDRKTEIEKRMGEITELLTGDQEVNIDELETEVRSLKDELKEIEQRSKREAMAKEIQDGKTEVRTIEQPKEEIKVNEIDKRGKDLAEKRAVTVSSGDIVTPTHDKGTIKESFNQVSTLLDRVSVVPLDGGESYEAPFEIEHGEGNYTEEGQPYFDTTVEFGYASINKTKITAYNEITEEVLKLPRADYAGRVEGSVGKALRKKITKEILVGSGQAGEFTGIFSANATAINPATDLEIGDIDKDTLDDIIYAYGGDEDVEDEAVLILSKHDLRKFAAVRDDNGRKYYDIVNNGNTGRINGVQYVINSAAGSLSTADDGDYLMAYGPLSAYEMAVFSPTELKRSDDVKFKEGMIAHRGSVFAGGNVVKFNGFLRVKKAPTV</sequence>
<organism evidence="4 5">
    <name type="scientific">Evansella alkalicola</name>
    <dbReference type="NCBI Taxonomy" id="745819"/>
    <lineage>
        <taxon>Bacteria</taxon>
        <taxon>Bacillati</taxon>
        <taxon>Bacillota</taxon>
        <taxon>Bacilli</taxon>
        <taxon>Bacillales</taxon>
        <taxon>Bacillaceae</taxon>
        <taxon>Evansella</taxon>
    </lineage>
</organism>